<dbReference type="PROSITE" id="PS00639">
    <property type="entry name" value="THIOL_PROTEASE_HIS"/>
    <property type="match status" value="1"/>
</dbReference>
<dbReference type="InterPro" id="IPR000668">
    <property type="entry name" value="Peptidase_C1A_C"/>
</dbReference>
<feature type="domain" description="Peptidase C1A papain C-terminal" evidence="8">
    <location>
        <begin position="115"/>
        <end position="340"/>
    </location>
</feature>
<evidence type="ECO:0000256" key="6">
    <source>
        <dbReference type="ARBA" id="ARBA00023157"/>
    </source>
</evidence>
<evidence type="ECO:0000259" key="8">
    <source>
        <dbReference type="SMART" id="SM00645"/>
    </source>
</evidence>
<dbReference type="InterPro" id="IPR013128">
    <property type="entry name" value="Peptidase_C1A"/>
</dbReference>
<dbReference type="AlphaFoldDB" id="A0A9D3Q0H2"/>
<dbReference type="EMBL" id="JAFDVH010000010">
    <property type="protein sequence ID" value="KAG7469752.1"/>
    <property type="molecule type" value="Genomic_DNA"/>
</dbReference>
<dbReference type="InterPro" id="IPR038765">
    <property type="entry name" value="Papain-like_cys_pep_sf"/>
</dbReference>
<keyword evidence="3" id="KW-0378">Hydrolase</keyword>
<dbReference type="InterPro" id="IPR039417">
    <property type="entry name" value="Peptidase_C1A_papain-like"/>
</dbReference>
<evidence type="ECO:0000256" key="2">
    <source>
        <dbReference type="ARBA" id="ARBA00022670"/>
    </source>
</evidence>
<evidence type="ECO:0000313" key="11">
    <source>
        <dbReference type="Proteomes" id="UP001046870"/>
    </source>
</evidence>
<dbReference type="PROSITE" id="PS00139">
    <property type="entry name" value="THIOL_PROTEASE_CYS"/>
    <property type="match status" value="1"/>
</dbReference>
<evidence type="ECO:0000256" key="1">
    <source>
        <dbReference type="ARBA" id="ARBA00008455"/>
    </source>
</evidence>
<dbReference type="InterPro" id="IPR000169">
    <property type="entry name" value="Pept_cys_AS"/>
</dbReference>
<dbReference type="InterPro" id="IPR013201">
    <property type="entry name" value="Prot_inhib_I29"/>
</dbReference>
<keyword evidence="5" id="KW-0865">Zymogen</keyword>
<dbReference type="OrthoDB" id="10253408at2759"/>
<evidence type="ECO:0000256" key="7">
    <source>
        <dbReference type="SAM" id="SignalP"/>
    </source>
</evidence>
<evidence type="ECO:0000259" key="9">
    <source>
        <dbReference type="SMART" id="SM00848"/>
    </source>
</evidence>
<feature type="signal peptide" evidence="7">
    <location>
        <begin position="1"/>
        <end position="20"/>
    </location>
</feature>
<feature type="chain" id="PRO_5038713605" description="Cathepsin L" evidence="7">
    <location>
        <begin position="21"/>
        <end position="341"/>
    </location>
</feature>
<dbReference type="Pfam" id="PF00112">
    <property type="entry name" value="Peptidase_C1"/>
    <property type="match status" value="1"/>
</dbReference>
<evidence type="ECO:0000256" key="4">
    <source>
        <dbReference type="ARBA" id="ARBA00022807"/>
    </source>
</evidence>
<accession>A0A9D3Q0H2</accession>
<evidence type="ECO:0000256" key="5">
    <source>
        <dbReference type="ARBA" id="ARBA00023145"/>
    </source>
</evidence>
<dbReference type="PRINTS" id="PR00705">
    <property type="entry name" value="PAPAIN"/>
</dbReference>
<gene>
    <name evidence="10" type="ORF">MATL_G00132180</name>
</gene>
<reference evidence="10" key="1">
    <citation type="submission" date="2021-01" db="EMBL/GenBank/DDBJ databases">
        <authorList>
            <person name="Zahm M."/>
            <person name="Roques C."/>
            <person name="Cabau C."/>
            <person name="Klopp C."/>
            <person name="Donnadieu C."/>
            <person name="Jouanno E."/>
            <person name="Lampietro C."/>
            <person name="Louis A."/>
            <person name="Herpin A."/>
            <person name="Echchiki A."/>
            <person name="Berthelot C."/>
            <person name="Parey E."/>
            <person name="Roest-Crollius H."/>
            <person name="Braasch I."/>
            <person name="Postlethwait J."/>
            <person name="Bobe J."/>
            <person name="Montfort J."/>
            <person name="Bouchez O."/>
            <person name="Begum T."/>
            <person name="Mejri S."/>
            <person name="Adams A."/>
            <person name="Chen W.-J."/>
            <person name="Guiguen Y."/>
        </authorList>
    </citation>
    <scope>NUCLEOTIDE SEQUENCE</scope>
    <source>
        <strain evidence="10">YG-15Mar2019-1</strain>
        <tissue evidence="10">Brain</tissue>
    </source>
</reference>
<organism evidence="10 11">
    <name type="scientific">Megalops atlanticus</name>
    <name type="common">Tarpon</name>
    <name type="synonym">Clupea gigantea</name>
    <dbReference type="NCBI Taxonomy" id="7932"/>
    <lineage>
        <taxon>Eukaryota</taxon>
        <taxon>Metazoa</taxon>
        <taxon>Chordata</taxon>
        <taxon>Craniata</taxon>
        <taxon>Vertebrata</taxon>
        <taxon>Euteleostomi</taxon>
        <taxon>Actinopterygii</taxon>
        <taxon>Neopterygii</taxon>
        <taxon>Teleostei</taxon>
        <taxon>Elopiformes</taxon>
        <taxon>Megalopidae</taxon>
        <taxon>Megalops</taxon>
    </lineage>
</organism>
<proteinExistence type="inferred from homology"/>
<dbReference type="Gene3D" id="3.90.70.10">
    <property type="entry name" value="Cysteine proteinases"/>
    <property type="match status" value="1"/>
</dbReference>
<comment type="similarity">
    <text evidence="1">Belongs to the peptidase C1 family.</text>
</comment>
<feature type="domain" description="Cathepsin propeptide inhibitor" evidence="9">
    <location>
        <begin position="29"/>
        <end position="88"/>
    </location>
</feature>
<dbReference type="GO" id="GO:0008234">
    <property type="term" value="F:cysteine-type peptidase activity"/>
    <property type="evidence" value="ECO:0007669"/>
    <property type="project" value="UniProtKB-KW"/>
</dbReference>
<dbReference type="SMART" id="SM00848">
    <property type="entry name" value="Inhibitor_I29"/>
    <property type="match status" value="1"/>
</dbReference>
<keyword evidence="2" id="KW-0645">Protease</keyword>
<dbReference type="Proteomes" id="UP001046870">
    <property type="component" value="Chromosome 10"/>
</dbReference>
<evidence type="ECO:0008006" key="12">
    <source>
        <dbReference type="Google" id="ProtNLM"/>
    </source>
</evidence>
<dbReference type="SMART" id="SM00645">
    <property type="entry name" value="Pept_C1"/>
    <property type="match status" value="1"/>
</dbReference>
<dbReference type="CDD" id="cd02248">
    <property type="entry name" value="Peptidase_C1A"/>
    <property type="match status" value="1"/>
</dbReference>
<keyword evidence="7" id="KW-0732">Signal</keyword>
<name>A0A9D3Q0H2_MEGAT</name>
<dbReference type="SUPFAM" id="SSF54001">
    <property type="entry name" value="Cysteine proteinases"/>
    <property type="match status" value="1"/>
</dbReference>
<sequence length="341" mass="38246">MERTVVVLIVLAVGTPVLHAADHALDAAWEDWKSLHGKVYTEDSEGHRRMIWEKNHRFIQQHNLEEAQGKHSYKLGMNHFGDLTLKEFQKMMLDFNLASTVDTSLPVWNGSVLQAPNEVDWSKKGYVTPVKNQGQCGSCWAFSSTGALEGQVFKKTGKLISLSEQQLVDCSRQYGNYGCNGGWMGRAFQYIQDNGGIASEEGYPYTAKDEACKAQNAEKVATCTGHTVLRRGDERTLRDAVASVGPVSVTLDASRRSFQFYKSGVYYDRRCSQRINHAVLAVGYGQSVYETNMNDLTRRATKFWILKNSWGTGWGNQGYIRLARERGNLCGIANYSVFPKV</sequence>
<evidence type="ECO:0000256" key="3">
    <source>
        <dbReference type="ARBA" id="ARBA00022801"/>
    </source>
</evidence>
<dbReference type="GO" id="GO:0006508">
    <property type="term" value="P:proteolysis"/>
    <property type="evidence" value="ECO:0007669"/>
    <property type="project" value="UniProtKB-KW"/>
</dbReference>
<protein>
    <recommendedName>
        <fullName evidence="12">Cathepsin L</fullName>
    </recommendedName>
</protein>
<comment type="caution">
    <text evidence="10">The sequence shown here is derived from an EMBL/GenBank/DDBJ whole genome shotgun (WGS) entry which is preliminary data.</text>
</comment>
<dbReference type="PANTHER" id="PTHR12411">
    <property type="entry name" value="CYSTEINE PROTEASE FAMILY C1-RELATED"/>
    <property type="match status" value="1"/>
</dbReference>
<dbReference type="Pfam" id="PF08246">
    <property type="entry name" value="Inhibitor_I29"/>
    <property type="match status" value="1"/>
</dbReference>
<keyword evidence="6" id="KW-1015">Disulfide bond</keyword>
<keyword evidence="11" id="KW-1185">Reference proteome</keyword>
<dbReference type="FunFam" id="3.90.70.10:FF:000006">
    <property type="entry name" value="Cathepsin S"/>
    <property type="match status" value="1"/>
</dbReference>
<evidence type="ECO:0000313" key="10">
    <source>
        <dbReference type="EMBL" id="KAG7469752.1"/>
    </source>
</evidence>
<dbReference type="InterPro" id="IPR025660">
    <property type="entry name" value="Pept_his_AS"/>
</dbReference>
<dbReference type="InterPro" id="IPR025661">
    <property type="entry name" value="Pept_asp_AS"/>
</dbReference>
<keyword evidence="4" id="KW-0788">Thiol protease</keyword>
<dbReference type="PROSITE" id="PS00640">
    <property type="entry name" value="THIOL_PROTEASE_ASN"/>
    <property type="match status" value="1"/>
</dbReference>